<reference evidence="1 2" key="1">
    <citation type="submission" date="2016-05" db="EMBL/GenBank/DDBJ databases">
        <authorList>
            <person name="Lavstsen T."/>
            <person name="Jespersen J.S."/>
        </authorList>
    </citation>
    <scope>NUCLEOTIDE SEQUENCE [LARGE SCALE GENOMIC DNA]</scope>
    <source>
        <strain evidence="1 2">YLB-01</strain>
    </source>
</reference>
<dbReference type="STRING" id="904291.A7J15_03870"/>
<sequence>MLISRVDRPPYRGELPLSLRVFVAAHKPYDMPDDGVYEPIHVGHANATVKTGFTADDTGDNISARNASYCELTGLYWFWRNTNHDAYGLAHYRRYFAGSGWRGVATGEEMRDWLNAADVIVPRRRNYVIETVRSQYTRAHHGSDLDAARTAIAELSPDYLLAFDRVMARRTLSLYNMFLMRRELLDDYAKWVFTILERASRDIDVSSYGPQQKRVFGYLGERLFNVWLEKNADRLKVQRRRIVALEGENLVKKAWGLINRRFGRGRAH</sequence>
<dbReference type="InterPro" id="IPR025536">
    <property type="entry name" value="DUF4422"/>
</dbReference>
<name>A0A1B9NDJ8_9MICO</name>
<dbReference type="Pfam" id="PF14393">
    <property type="entry name" value="DUF4422"/>
    <property type="match status" value="1"/>
</dbReference>
<protein>
    <submittedName>
        <fullName evidence="1">Uncharacterized protein</fullName>
    </submittedName>
</protein>
<dbReference type="EMBL" id="LXMD01000021">
    <property type="protein sequence ID" value="OCG74679.1"/>
    <property type="molecule type" value="Genomic_DNA"/>
</dbReference>
<evidence type="ECO:0000313" key="2">
    <source>
        <dbReference type="Proteomes" id="UP000093355"/>
    </source>
</evidence>
<organism evidence="1 2">
    <name type="scientific">Microbacterium sediminis</name>
    <dbReference type="NCBI Taxonomy" id="904291"/>
    <lineage>
        <taxon>Bacteria</taxon>
        <taxon>Bacillati</taxon>
        <taxon>Actinomycetota</taxon>
        <taxon>Actinomycetes</taxon>
        <taxon>Micrococcales</taxon>
        <taxon>Microbacteriaceae</taxon>
        <taxon>Microbacterium</taxon>
    </lineage>
</organism>
<keyword evidence="2" id="KW-1185">Reference proteome</keyword>
<dbReference type="AlphaFoldDB" id="A0A1B9NDJ8"/>
<evidence type="ECO:0000313" key="1">
    <source>
        <dbReference type="EMBL" id="OCG74679.1"/>
    </source>
</evidence>
<comment type="caution">
    <text evidence="1">The sequence shown here is derived from an EMBL/GenBank/DDBJ whole genome shotgun (WGS) entry which is preliminary data.</text>
</comment>
<dbReference type="OrthoDB" id="3183633at2"/>
<dbReference type="Proteomes" id="UP000093355">
    <property type="component" value="Unassembled WGS sequence"/>
</dbReference>
<gene>
    <name evidence="1" type="ORF">A7J15_03870</name>
</gene>
<proteinExistence type="predicted"/>
<accession>A0A1B9NDJ8</accession>